<keyword evidence="2" id="KW-0812">Transmembrane</keyword>
<dbReference type="STRING" id="409849.ENSPMGP00000020561"/>
<dbReference type="SMART" id="SM00313">
    <property type="entry name" value="PXA"/>
    <property type="match status" value="1"/>
</dbReference>
<dbReference type="PROSITE" id="PS51207">
    <property type="entry name" value="PXA"/>
    <property type="match status" value="1"/>
</dbReference>
<reference evidence="5" key="2">
    <citation type="submission" date="2025-09" db="UniProtKB">
        <authorList>
            <consortium name="Ensembl"/>
        </authorList>
    </citation>
    <scope>IDENTIFICATION</scope>
</reference>
<evidence type="ECO:0000313" key="5">
    <source>
        <dbReference type="Ensembl" id="ENSPMGP00000020561.1"/>
    </source>
</evidence>
<evidence type="ECO:0000256" key="1">
    <source>
        <dbReference type="SAM" id="MobiDB-lite"/>
    </source>
</evidence>
<dbReference type="Ensembl" id="ENSPMGT00000021913.1">
    <property type="protein sequence ID" value="ENSPMGP00000020561.1"/>
    <property type="gene ID" value="ENSPMGG00000016635.1"/>
</dbReference>
<feature type="region of interest" description="Disordered" evidence="1">
    <location>
        <begin position="409"/>
        <end position="429"/>
    </location>
</feature>
<dbReference type="PROSITE" id="PS50132">
    <property type="entry name" value="RGS"/>
    <property type="match status" value="1"/>
</dbReference>
<keyword evidence="6" id="KW-1185">Reference proteome</keyword>
<dbReference type="SUPFAM" id="SSF48097">
    <property type="entry name" value="Regulator of G-protein signaling, RGS"/>
    <property type="match status" value="1"/>
</dbReference>
<sequence length="617" mass="70536">KIKTLKEMYNIWLFDYAYRDYIVSWYVPLSQDEGQLYSMLSEDWWQMIGQLRSRLAHIDVVNVVCYDSIRILHTHFTDLKAASARPEEYARPFPLHPCLVSPEAELSFLRCVARILLLCLLPQKDAKSHTLRCCLTEVITNKVLKPLVEVLSDPDSINRMLLSQLEQREQQAEQQKKAYTYAASYEDFIKLISTSADVNFLKQLRYQIVVEIIHATTISSLPQLKKQKGKELAAMKADLLRARDMKRYINQLTVAKKQCEKRIRLLGGPNYENCAEGGGEESDEPQSQKILQFEDILYNAGYREHFRVYMERVDKRALISFWELVETLKTANKSEVPQIVGEIYQKFFVESREIPVEKGLLKEIQQSLVGNRGTQVFIRIQEQVTETMRARYYPSFLVSELYDKLIRRDDQPNQSQSSIEEKEEEVMYPRSQYPGEEVGDEGSKGINEQANYAATKLRQLFDKLEYKRQALGSIQNAPKPDKKVCEVNTTKHICVLFRSDSFKKKICQLDKTLESRCSKRGPRAGLWAGEVMGVLLGLKLLLGLSQTGSRHVTRALGEVMLEMDPSLGEVVVLTCSLGEVVVLLNPLLGEMVVVLVVTPSLGEVVVVVVVLLVVLTH</sequence>
<evidence type="ECO:0000259" key="4">
    <source>
        <dbReference type="PROSITE" id="PS51207"/>
    </source>
</evidence>
<dbReference type="InterPro" id="IPR044926">
    <property type="entry name" value="RGS_subdomain_2"/>
</dbReference>
<dbReference type="SMART" id="SM00315">
    <property type="entry name" value="RGS"/>
    <property type="match status" value="1"/>
</dbReference>
<name>A0A3B4AW49_9GOBI</name>
<reference evidence="5" key="1">
    <citation type="submission" date="2025-08" db="UniProtKB">
        <authorList>
            <consortium name="Ensembl"/>
        </authorList>
    </citation>
    <scope>IDENTIFICATION</scope>
</reference>
<dbReference type="Pfam" id="PF02194">
    <property type="entry name" value="PXA"/>
    <property type="match status" value="1"/>
</dbReference>
<dbReference type="InterPro" id="IPR003114">
    <property type="entry name" value="Phox_assoc"/>
</dbReference>
<dbReference type="PANTHER" id="PTHR22775:SF48">
    <property type="entry name" value="SORTING NEXIN-25"/>
    <property type="match status" value="1"/>
</dbReference>
<feature type="domain" description="RGS" evidence="3">
    <location>
        <begin position="292"/>
        <end position="406"/>
    </location>
</feature>
<dbReference type="GO" id="GO:0035091">
    <property type="term" value="F:phosphatidylinositol binding"/>
    <property type="evidence" value="ECO:0007669"/>
    <property type="project" value="TreeGrafter"/>
</dbReference>
<dbReference type="Gene3D" id="1.10.167.10">
    <property type="entry name" value="Regulator of G-protein Signalling 4, domain 2"/>
    <property type="match status" value="1"/>
</dbReference>
<dbReference type="Proteomes" id="UP000261520">
    <property type="component" value="Unplaced"/>
</dbReference>
<evidence type="ECO:0000256" key="2">
    <source>
        <dbReference type="SAM" id="Phobius"/>
    </source>
</evidence>
<keyword evidence="2" id="KW-1133">Transmembrane helix</keyword>
<accession>A0A3B4AW49</accession>
<dbReference type="Pfam" id="PF00615">
    <property type="entry name" value="RGS"/>
    <property type="match status" value="1"/>
</dbReference>
<keyword evidence="2" id="KW-0472">Membrane</keyword>
<dbReference type="GO" id="GO:0005768">
    <property type="term" value="C:endosome"/>
    <property type="evidence" value="ECO:0007669"/>
    <property type="project" value="TreeGrafter"/>
</dbReference>
<feature type="domain" description="PXA" evidence="4">
    <location>
        <begin position="1"/>
        <end position="169"/>
    </location>
</feature>
<evidence type="ECO:0000259" key="3">
    <source>
        <dbReference type="PROSITE" id="PS50132"/>
    </source>
</evidence>
<proteinExistence type="predicted"/>
<feature type="transmembrane region" description="Helical" evidence="2">
    <location>
        <begin position="591"/>
        <end position="615"/>
    </location>
</feature>
<organism evidence="5 6">
    <name type="scientific">Periophthalmus magnuspinnatus</name>
    <dbReference type="NCBI Taxonomy" id="409849"/>
    <lineage>
        <taxon>Eukaryota</taxon>
        <taxon>Metazoa</taxon>
        <taxon>Chordata</taxon>
        <taxon>Craniata</taxon>
        <taxon>Vertebrata</taxon>
        <taxon>Euteleostomi</taxon>
        <taxon>Actinopterygii</taxon>
        <taxon>Neopterygii</taxon>
        <taxon>Teleostei</taxon>
        <taxon>Neoteleostei</taxon>
        <taxon>Acanthomorphata</taxon>
        <taxon>Gobiaria</taxon>
        <taxon>Gobiiformes</taxon>
        <taxon>Gobioidei</taxon>
        <taxon>Gobiidae</taxon>
        <taxon>Oxudercinae</taxon>
        <taxon>Periophthalmus</taxon>
    </lineage>
</organism>
<protein>
    <submittedName>
        <fullName evidence="5">Uncharacterized protein</fullName>
    </submittedName>
</protein>
<dbReference type="InterPro" id="IPR036305">
    <property type="entry name" value="RGS_sf"/>
</dbReference>
<dbReference type="AlphaFoldDB" id="A0A3B4AW49"/>
<dbReference type="PANTHER" id="PTHR22775">
    <property type="entry name" value="SORTING NEXIN"/>
    <property type="match status" value="1"/>
</dbReference>
<dbReference type="InterPro" id="IPR016137">
    <property type="entry name" value="RGS"/>
</dbReference>
<evidence type="ECO:0000313" key="6">
    <source>
        <dbReference type="Proteomes" id="UP000261520"/>
    </source>
</evidence>